<proteinExistence type="predicted"/>
<sequence>MGDRDIEAIAKIQDGTIEQFQYEWETASLIRVS</sequence>
<organism evidence="1 2">
    <name type="scientific">Limnospira platensis NIES-46</name>
    <dbReference type="NCBI Taxonomy" id="1236695"/>
    <lineage>
        <taxon>Bacteria</taxon>
        <taxon>Bacillati</taxon>
        <taxon>Cyanobacteriota</taxon>
        <taxon>Cyanophyceae</taxon>
        <taxon>Oscillatoriophycideae</taxon>
        <taxon>Oscillatoriales</taxon>
        <taxon>Sirenicapillariaceae</taxon>
        <taxon>Limnospira</taxon>
    </lineage>
</organism>
<accession>A0A5M3TE80</accession>
<name>A0A5M3TE80_LIMPL</name>
<evidence type="ECO:0000313" key="1">
    <source>
        <dbReference type="EMBL" id="GCE96380.1"/>
    </source>
</evidence>
<comment type="caution">
    <text evidence="1">The sequence shown here is derived from an EMBL/GenBank/DDBJ whole genome shotgun (WGS) entry which is preliminary data.</text>
</comment>
<dbReference type="EMBL" id="BIMW01000187">
    <property type="protein sequence ID" value="GCE96380.1"/>
    <property type="molecule type" value="Genomic_DNA"/>
</dbReference>
<reference evidence="1 2" key="1">
    <citation type="journal article" date="2019" name="J Genomics">
        <title>The Draft Genome of a Hydrogen-producing Cyanobacterium, Arthrospira platensis NIES-46.</title>
        <authorList>
            <person name="Suzuki S."/>
            <person name="Yamaguchi H."/>
            <person name="Kawachi M."/>
        </authorList>
    </citation>
    <scope>NUCLEOTIDE SEQUENCE [LARGE SCALE GENOMIC DNA]</scope>
    <source>
        <strain evidence="1 2">NIES-46</strain>
    </source>
</reference>
<gene>
    <name evidence="1" type="ORF">NIES46_44510</name>
</gene>
<protein>
    <submittedName>
        <fullName evidence="1">Uncharacterized protein</fullName>
    </submittedName>
</protein>
<keyword evidence="2" id="KW-1185">Reference proteome</keyword>
<dbReference type="Proteomes" id="UP000326169">
    <property type="component" value="Unassembled WGS sequence"/>
</dbReference>
<evidence type="ECO:0000313" key="2">
    <source>
        <dbReference type="Proteomes" id="UP000326169"/>
    </source>
</evidence>